<feature type="region of interest" description="Disordered" evidence="1">
    <location>
        <begin position="299"/>
        <end position="355"/>
    </location>
</feature>
<keyword evidence="4" id="KW-1185">Reference proteome</keyword>
<proteinExistence type="predicted"/>
<keyword evidence="2" id="KW-1133">Transmembrane helix</keyword>
<dbReference type="AlphaFoldDB" id="A0A934Q8Z8"/>
<feature type="transmembrane region" description="Helical" evidence="2">
    <location>
        <begin position="149"/>
        <end position="182"/>
    </location>
</feature>
<feature type="transmembrane region" description="Helical" evidence="2">
    <location>
        <begin position="99"/>
        <end position="120"/>
    </location>
</feature>
<feature type="transmembrane region" description="Helical" evidence="2">
    <location>
        <begin position="64"/>
        <end position="87"/>
    </location>
</feature>
<feature type="transmembrane region" description="Helical" evidence="2">
    <location>
        <begin position="256"/>
        <end position="274"/>
    </location>
</feature>
<dbReference type="RefSeq" id="WP_017883882.1">
    <property type="nucleotide sequence ID" value="NZ_JAEHOH010000009.1"/>
</dbReference>
<keyword evidence="2" id="KW-0472">Membrane</keyword>
<organism evidence="3 4">
    <name type="scientific">Leucobacter chromiisoli</name>
    <dbReference type="NCBI Taxonomy" id="2796471"/>
    <lineage>
        <taxon>Bacteria</taxon>
        <taxon>Bacillati</taxon>
        <taxon>Actinomycetota</taxon>
        <taxon>Actinomycetes</taxon>
        <taxon>Micrococcales</taxon>
        <taxon>Microbacteriaceae</taxon>
        <taxon>Leucobacter</taxon>
    </lineage>
</organism>
<feature type="compositionally biased region" description="Pro residues" evidence="1">
    <location>
        <begin position="408"/>
        <end position="440"/>
    </location>
</feature>
<feature type="transmembrane region" description="Helical" evidence="2">
    <location>
        <begin position="219"/>
        <end position="244"/>
    </location>
</feature>
<feature type="compositionally biased region" description="Pro residues" evidence="1">
    <location>
        <begin position="302"/>
        <end position="311"/>
    </location>
</feature>
<feature type="region of interest" description="Disordered" evidence="1">
    <location>
        <begin position="385"/>
        <end position="440"/>
    </location>
</feature>
<keyword evidence="2" id="KW-0812">Transmembrane</keyword>
<evidence type="ECO:0000313" key="4">
    <source>
        <dbReference type="Proteomes" id="UP000608530"/>
    </source>
</evidence>
<evidence type="ECO:0000313" key="3">
    <source>
        <dbReference type="EMBL" id="MBK0418747.1"/>
    </source>
</evidence>
<evidence type="ECO:0000256" key="1">
    <source>
        <dbReference type="SAM" id="MobiDB-lite"/>
    </source>
</evidence>
<sequence length="440" mass="44478">MSICDIPGVSTVCTAIGEGPAGLFFGWIASAMGLAVSTLFQGMWDVFSTTTSVDVTSDGYVKVYNILFGIAVFVTLLFFCFQLITGLARRDPSALTRAALGVAKSVLGSFVLITCTALLLEITDQLCVGIIQATGQTIESMDDRLALLITAVTITSVAGGAGALLTIFLAGLMIAAIFILWFSLLIRKALLLVAIVFGPVALAGLTWEASRGWFGKWATFVVALIASKLVIVVIFLIATTQVAAPISLDLKSLSEPIAGIVLLFVAAFAPYLAYKFLSFVGFDMYQASSMEQEAKNALNRPVPLPSKPNGPAPKQVLNGADTGKGAGTPKPTPTPAPAAAPAAAGTAAPAATGGTAAPAAPAAAAAPPVAAAVAAGVVVKETATAGPKIGEAIGDAADGHAGSASEPAAPPPGPPVQQPPAVLPPPSPPRTDPPAPTGKQ</sequence>
<feature type="compositionally biased region" description="Low complexity" evidence="1">
    <location>
        <begin position="339"/>
        <end position="355"/>
    </location>
</feature>
<gene>
    <name evidence="3" type="ORF">JD276_06835</name>
</gene>
<comment type="caution">
    <text evidence="3">The sequence shown here is derived from an EMBL/GenBank/DDBJ whole genome shotgun (WGS) entry which is preliminary data.</text>
</comment>
<protein>
    <submittedName>
        <fullName evidence="3">Conjugal transfer protein TrbL</fullName>
    </submittedName>
</protein>
<evidence type="ECO:0000256" key="2">
    <source>
        <dbReference type="SAM" id="Phobius"/>
    </source>
</evidence>
<reference evidence="3" key="1">
    <citation type="submission" date="2020-12" db="EMBL/GenBank/DDBJ databases">
        <title>Leucobacter sp. CAS1, isolated from Chromium sludge.</title>
        <authorList>
            <person name="Xu Z."/>
        </authorList>
    </citation>
    <scope>NUCLEOTIDE SEQUENCE</scope>
    <source>
        <strain evidence="3">CSA1</strain>
    </source>
</reference>
<feature type="transmembrane region" description="Helical" evidence="2">
    <location>
        <begin position="21"/>
        <end position="44"/>
    </location>
</feature>
<feature type="compositionally biased region" description="Low complexity" evidence="1">
    <location>
        <begin position="385"/>
        <end position="407"/>
    </location>
</feature>
<dbReference type="EMBL" id="JAEHOH010000009">
    <property type="protein sequence ID" value="MBK0418747.1"/>
    <property type="molecule type" value="Genomic_DNA"/>
</dbReference>
<accession>A0A934Q8Z8</accession>
<name>A0A934Q8Z8_9MICO</name>
<dbReference type="Proteomes" id="UP000608530">
    <property type="component" value="Unassembled WGS sequence"/>
</dbReference>
<feature type="transmembrane region" description="Helical" evidence="2">
    <location>
        <begin position="189"/>
        <end position="207"/>
    </location>
</feature>